<organism evidence="2 3">
    <name type="scientific">Dolichospermum planctonicum</name>
    <dbReference type="NCBI Taxonomy" id="136072"/>
    <lineage>
        <taxon>Bacteria</taxon>
        <taxon>Bacillati</taxon>
        <taxon>Cyanobacteriota</taxon>
        <taxon>Cyanophyceae</taxon>
        <taxon>Nostocales</taxon>
        <taxon>Aphanizomenonaceae</taxon>
        <taxon>Dolichospermum</taxon>
    </lineage>
</organism>
<dbReference type="AlphaFoldDB" id="A0A480AGL7"/>
<reference evidence="3" key="1">
    <citation type="submission" date="2019-02" db="EMBL/GenBank/DDBJ databases">
        <title>Draft genome sequence of Dolichospermum planctonicum NIES-80.</title>
        <authorList>
            <person name="Yamaguchi H."/>
            <person name="Suzuki S."/>
            <person name="Kawachi M."/>
        </authorList>
    </citation>
    <scope>NUCLEOTIDE SEQUENCE [LARGE SCALE GENOMIC DNA]</scope>
    <source>
        <strain evidence="3">NIES-80</strain>
    </source>
</reference>
<feature type="domain" description="DUF2281" evidence="1">
    <location>
        <begin position="6"/>
        <end position="64"/>
    </location>
</feature>
<dbReference type="Pfam" id="PF10047">
    <property type="entry name" value="DUF2281"/>
    <property type="match status" value="1"/>
</dbReference>
<dbReference type="EMBL" id="BJCF01000007">
    <property type="protein sequence ID" value="GCL41294.1"/>
    <property type="molecule type" value="Genomic_DNA"/>
</dbReference>
<evidence type="ECO:0000313" key="3">
    <source>
        <dbReference type="Proteomes" id="UP000299367"/>
    </source>
</evidence>
<proteinExistence type="predicted"/>
<name>A0A480AGL7_9CYAN</name>
<dbReference type="RefSeq" id="WP_137907041.1">
    <property type="nucleotide sequence ID" value="NZ_BJCF01000007.1"/>
</dbReference>
<dbReference type="Proteomes" id="UP000299367">
    <property type="component" value="Unassembled WGS sequence"/>
</dbReference>
<evidence type="ECO:0000313" key="2">
    <source>
        <dbReference type="EMBL" id="GCL41294.1"/>
    </source>
</evidence>
<accession>A0A480AGL7</accession>
<dbReference type="OrthoDB" id="574226at2"/>
<protein>
    <recommendedName>
        <fullName evidence="1">DUF2281 domain-containing protein</fullName>
    </recommendedName>
</protein>
<gene>
    <name evidence="2" type="ORF">NIES80_09890</name>
</gene>
<sequence length="82" mass="9416">MTIADQIYAIVKTLPPAQAEEILNFAEFIRNKHLNTNQNINNSQNLSWEELVYSLAGTWKDDFPSLEEIRSSTGEDVLRESF</sequence>
<comment type="caution">
    <text evidence="2">The sequence shown here is derived from an EMBL/GenBank/DDBJ whole genome shotgun (WGS) entry which is preliminary data.</text>
</comment>
<dbReference type="InterPro" id="IPR018739">
    <property type="entry name" value="DUF2281"/>
</dbReference>
<evidence type="ECO:0000259" key="1">
    <source>
        <dbReference type="Pfam" id="PF10047"/>
    </source>
</evidence>